<evidence type="ECO:0000256" key="3">
    <source>
        <dbReference type="ARBA" id="ARBA00022617"/>
    </source>
</evidence>
<evidence type="ECO:0000256" key="8">
    <source>
        <dbReference type="PIRSR" id="PIRSR000296-1"/>
    </source>
</evidence>
<dbReference type="GO" id="GO:0004096">
    <property type="term" value="F:catalase activity"/>
    <property type="evidence" value="ECO:0007669"/>
    <property type="project" value="InterPro"/>
</dbReference>
<proteinExistence type="inferred from homology"/>
<dbReference type="EMBL" id="BSFM01000006">
    <property type="protein sequence ID" value="GLK83370.1"/>
    <property type="molecule type" value="Genomic_DNA"/>
</dbReference>
<gene>
    <name evidence="11" type="ORF">GCM10017653_14390</name>
</gene>
<keyword evidence="2 7" id="KW-0575">Peroxidase</keyword>
<reference evidence="11" key="1">
    <citation type="journal article" date="2014" name="Int. J. Syst. Evol. Microbiol.">
        <title>Complete genome sequence of Corynebacterium casei LMG S-19264T (=DSM 44701T), isolated from a smear-ripened cheese.</title>
        <authorList>
            <consortium name="US DOE Joint Genome Institute (JGI-PGF)"/>
            <person name="Walter F."/>
            <person name="Albersmeier A."/>
            <person name="Kalinowski J."/>
            <person name="Ruckert C."/>
        </authorList>
    </citation>
    <scope>NUCLEOTIDE SEQUENCE</scope>
    <source>
        <strain evidence="11">VKM B-2789</strain>
    </source>
</reference>
<dbReference type="Proteomes" id="UP001143330">
    <property type="component" value="Unassembled WGS sequence"/>
</dbReference>
<feature type="active site" evidence="8">
    <location>
        <position position="65"/>
    </location>
</feature>
<comment type="function">
    <text evidence="7">Has an organic peroxide-dependent peroxidase activity.</text>
</comment>
<evidence type="ECO:0000256" key="7">
    <source>
        <dbReference type="PIRNR" id="PIRNR000296"/>
    </source>
</evidence>
<dbReference type="PANTHER" id="PTHR11465:SF9">
    <property type="entry name" value="CATALASE"/>
    <property type="match status" value="1"/>
</dbReference>
<dbReference type="EC" id="1.11.1.-" evidence="7"/>
<dbReference type="CDD" id="cd08153">
    <property type="entry name" value="srpA_like"/>
    <property type="match status" value="1"/>
</dbReference>
<dbReference type="GO" id="GO:0046872">
    <property type="term" value="F:metal ion binding"/>
    <property type="evidence" value="ECO:0007669"/>
    <property type="project" value="UniProtKB-KW"/>
</dbReference>
<comment type="similarity">
    <text evidence="1 7">Belongs to the catalase family.</text>
</comment>
<name>A0A9W6JT65_9HYPH</name>
<reference evidence="11" key="2">
    <citation type="submission" date="2023-01" db="EMBL/GenBank/DDBJ databases">
        <authorList>
            <person name="Sun Q."/>
            <person name="Evtushenko L."/>
        </authorList>
    </citation>
    <scope>NUCLEOTIDE SEQUENCE</scope>
    <source>
        <strain evidence="11">VKM B-2789</strain>
    </source>
</reference>
<dbReference type="GO" id="GO:0020037">
    <property type="term" value="F:heme binding"/>
    <property type="evidence" value="ECO:0007669"/>
    <property type="project" value="InterPro"/>
</dbReference>
<keyword evidence="4 7" id="KW-0479">Metal-binding</keyword>
<evidence type="ECO:0000256" key="5">
    <source>
        <dbReference type="ARBA" id="ARBA00023002"/>
    </source>
</evidence>
<evidence type="ECO:0000256" key="6">
    <source>
        <dbReference type="ARBA" id="ARBA00023004"/>
    </source>
</evidence>
<protein>
    <recommendedName>
        <fullName evidence="7">Catalase-related peroxidase</fullName>
        <ecNumber evidence="7">1.11.1.-</ecNumber>
    </recommendedName>
</protein>
<organism evidence="11 12">
    <name type="scientific">Ancylobacter defluvii</name>
    <dbReference type="NCBI Taxonomy" id="1282440"/>
    <lineage>
        <taxon>Bacteria</taxon>
        <taxon>Pseudomonadati</taxon>
        <taxon>Pseudomonadota</taxon>
        <taxon>Alphaproteobacteria</taxon>
        <taxon>Hyphomicrobiales</taxon>
        <taxon>Xanthobacteraceae</taxon>
        <taxon>Ancylobacter</taxon>
    </lineage>
</organism>
<keyword evidence="12" id="KW-1185">Reference proteome</keyword>
<evidence type="ECO:0000313" key="12">
    <source>
        <dbReference type="Proteomes" id="UP001143330"/>
    </source>
</evidence>
<keyword evidence="5 7" id="KW-0560">Oxidoreductase</keyword>
<evidence type="ECO:0000256" key="4">
    <source>
        <dbReference type="ARBA" id="ARBA00022723"/>
    </source>
</evidence>
<accession>A0A9W6JT65</accession>
<dbReference type="InterPro" id="IPR011614">
    <property type="entry name" value="Catalase_core"/>
</dbReference>
<dbReference type="Gene3D" id="1.20.1280.120">
    <property type="match status" value="1"/>
</dbReference>
<evidence type="ECO:0000313" key="11">
    <source>
        <dbReference type="EMBL" id="GLK83370.1"/>
    </source>
</evidence>
<dbReference type="SUPFAM" id="SSF56634">
    <property type="entry name" value="Heme-dependent catalase-like"/>
    <property type="match status" value="1"/>
</dbReference>
<dbReference type="Gene3D" id="2.40.180.10">
    <property type="entry name" value="Catalase core domain"/>
    <property type="match status" value="1"/>
</dbReference>
<dbReference type="Pfam" id="PF00199">
    <property type="entry name" value="Catalase"/>
    <property type="match status" value="1"/>
</dbReference>
<evidence type="ECO:0000259" key="10">
    <source>
        <dbReference type="SMART" id="SM01060"/>
    </source>
</evidence>
<dbReference type="GO" id="GO:0042744">
    <property type="term" value="P:hydrogen peroxide catabolic process"/>
    <property type="evidence" value="ECO:0007669"/>
    <property type="project" value="TreeGrafter"/>
</dbReference>
<dbReference type="InterPro" id="IPR018028">
    <property type="entry name" value="Catalase"/>
</dbReference>
<evidence type="ECO:0000256" key="1">
    <source>
        <dbReference type="ARBA" id="ARBA00005329"/>
    </source>
</evidence>
<dbReference type="AlphaFoldDB" id="A0A9W6JT65"/>
<keyword evidence="3 7" id="KW-0349">Heme</keyword>
<evidence type="ECO:0000256" key="9">
    <source>
        <dbReference type="PIRSR" id="PIRSR000296-2"/>
    </source>
</evidence>
<dbReference type="InterPro" id="IPR024168">
    <property type="entry name" value="Catalase_SrpA-type_pred"/>
</dbReference>
<dbReference type="RefSeq" id="WP_213366926.1">
    <property type="nucleotide sequence ID" value="NZ_BSFM01000006.1"/>
</dbReference>
<comment type="caution">
    <text evidence="11">The sequence shown here is derived from an EMBL/GenBank/DDBJ whole genome shotgun (WGS) entry which is preliminary data.</text>
</comment>
<dbReference type="PIRSF" id="PIRSF000296">
    <property type="entry name" value="SrpA"/>
    <property type="match status" value="1"/>
</dbReference>
<comment type="cofactor">
    <cofactor evidence="7">
        <name>heme</name>
        <dbReference type="ChEBI" id="CHEBI:30413"/>
    </cofactor>
</comment>
<dbReference type="SMART" id="SM01060">
    <property type="entry name" value="Catalase"/>
    <property type="match status" value="1"/>
</dbReference>
<dbReference type="GO" id="GO:0005737">
    <property type="term" value="C:cytoplasm"/>
    <property type="evidence" value="ECO:0007669"/>
    <property type="project" value="TreeGrafter"/>
</dbReference>
<evidence type="ECO:0000256" key="2">
    <source>
        <dbReference type="ARBA" id="ARBA00022559"/>
    </source>
</evidence>
<feature type="binding site" description="axial binding residue" evidence="9">
    <location>
        <position position="328"/>
    </location>
    <ligand>
        <name>heme</name>
        <dbReference type="ChEBI" id="CHEBI:30413"/>
    </ligand>
    <ligandPart>
        <name>Fe</name>
        <dbReference type="ChEBI" id="CHEBI:18248"/>
    </ligandPart>
</feature>
<dbReference type="GO" id="GO:0042542">
    <property type="term" value="P:response to hydrogen peroxide"/>
    <property type="evidence" value="ECO:0007669"/>
    <property type="project" value="TreeGrafter"/>
</dbReference>
<keyword evidence="6 7" id="KW-0408">Iron</keyword>
<dbReference type="PROSITE" id="PS51402">
    <property type="entry name" value="CATALASE_3"/>
    <property type="match status" value="1"/>
</dbReference>
<dbReference type="InterPro" id="IPR020835">
    <property type="entry name" value="Catalase_sf"/>
</dbReference>
<dbReference type="PANTHER" id="PTHR11465">
    <property type="entry name" value="CATALASE"/>
    <property type="match status" value="1"/>
</dbReference>
<feature type="domain" description="Catalase core" evidence="10">
    <location>
        <begin position="43"/>
        <end position="354"/>
    </location>
</feature>
<sequence length="357" mass="37663">MAQSPRPTSRAAIGSLVLIAGVVAVGAGAFAYTGGFLSPERLTPPKLVAALAPPGGPALGHRRNHAKGICFTGVFRSNGQGAALSRAPMLAVGDYPVVGRFNLGTPDPSAPDATVRVRGLGLQITAGGQVWRAAMIDPPFFPVATPDAFYALLEAGHSKQPDAMKNFVAAHPELPAFGAWAGSAPYMASYAEDQFNSLNAFIFTDAAGAAHAVRWSYKPEAQPQPLSKDDFAKLGPDHLETEIAERVAGAPQRWTLVLTVAEPGDPTADPSKAWPEGRRTVEAGTLVVEKVEDERDGPCRDINFDPTLLPDGISVSDDPFPAARSAAYARSYNLRTAEWKDYPYQAPAGAAPQAKQP</sequence>